<evidence type="ECO:0000256" key="2">
    <source>
        <dbReference type="ARBA" id="ARBA00023125"/>
    </source>
</evidence>
<dbReference type="InterPro" id="IPR009057">
    <property type="entry name" value="Homeodomain-like_sf"/>
</dbReference>
<keyword evidence="8" id="KW-1185">Reference proteome</keyword>
<dbReference type="SUPFAM" id="SSF48498">
    <property type="entry name" value="Tetracyclin repressor-like, C-terminal domain"/>
    <property type="match status" value="1"/>
</dbReference>
<dbReference type="Pfam" id="PF13305">
    <property type="entry name" value="TetR_C_33"/>
    <property type="match status" value="1"/>
</dbReference>
<evidence type="ECO:0000256" key="1">
    <source>
        <dbReference type="ARBA" id="ARBA00023015"/>
    </source>
</evidence>
<feature type="region of interest" description="Disordered" evidence="5">
    <location>
        <begin position="98"/>
        <end position="126"/>
    </location>
</feature>
<organism evidence="7 8">
    <name type="scientific">Streptacidiphilus cavernicola</name>
    <dbReference type="NCBI Taxonomy" id="3342716"/>
    <lineage>
        <taxon>Bacteria</taxon>
        <taxon>Bacillati</taxon>
        <taxon>Actinomycetota</taxon>
        <taxon>Actinomycetes</taxon>
        <taxon>Kitasatosporales</taxon>
        <taxon>Streptomycetaceae</taxon>
        <taxon>Streptacidiphilus</taxon>
    </lineage>
</organism>
<keyword evidence="3" id="KW-0804">Transcription</keyword>
<evidence type="ECO:0000256" key="3">
    <source>
        <dbReference type="ARBA" id="ARBA00023163"/>
    </source>
</evidence>
<dbReference type="PANTHER" id="PTHR30055">
    <property type="entry name" value="HTH-TYPE TRANSCRIPTIONAL REGULATOR RUTR"/>
    <property type="match status" value="1"/>
</dbReference>
<feature type="DNA-binding region" description="H-T-H motif" evidence="4">
    <location>
        <begin position="43"/>
        <end position="62"/>
    </location>
</feature>
<sequence>MQHERTTSERTPPRGAYHHGDLRNALSAAAAELAREGGPEAVVLREAARRVGVSPTAAYRHFANHADLLKAVKHEALADLADALAAAVAKADADADDADAADADADQHRSPGAADGGGGQQRTRAQARARARLSAIGHGYVDFALSAPGLFRTAFCHSGTADGTPTEPEPFDLGTERAYRVLVDVLDSMLAAGLIAPARRPGAEITAWAMVHGLTTLLLDGPIRDLPEADRRRMVDDATATLAAGLAASTGPGSGSGAGA</sequence>
<dbReference type="InterPro" id="IPR001647">
    <property type="entry name" value="HTH_TetR"/>
</dbReference>
<dbReference type="SUPFAM" id="SSF46689">
    <property type="entry name" value="Homeodomain-like"/>
    <property type="match status" value="1"/>
</dbReference>
<dbReference type="EMBL" id="JBHEZZ010000008">
    <property type="protein sequence ID" value="MFC1402928.1"/>
    <property type="molecule type" value="Genomic_DNA"/>
</dbReference>
<evidence type="ECO:0000256" key="5">
    <source>
        <dbReference type="SAM" id="MobiDB-lite"/>
    </source>
</evidence>
<dbReference type="Gene3D" id="1.10.357.10">
    <property type="entry name" value="Tetracycline Repressor, domain 2"/>
    <property type="match status" value="2"/>
</dbReference>
<evidence type="ECO:0000259" key="6">
    <source>
        <dbReference type="PROSITE" id="PS50977"/>
    </source>
</evidence>
<dbReference type="RefSeq" id="WP_063757417.1">
    <property type="nucleotide sequence ID" value="NZ_JBHEZZ010000008.1"/>
</dbReference>
<name>A0ABV6UN97_9ACTN</name>
<proteinExistence type="predicted"/>
<protein>
    <submittedName>
        <fullName evidence="7">TetR/AcrR family transcriptional regulator</fullName>
    </submittedName>
</protein>
<dbReference type="InterPro" id="IPR050109">
    <property type="entry name" value="HTH-type_TetR-like_transc_reg"/>
</dbReference>
<evidence type="ECO:0000313" key="8">
    <source>
        <dbReference type="Proteomes" id="UP001592528"/>
    </source>
</evidence>
<gene>
    <name evidence="7" type="ORF">ACEZDJ_16690</name>
</gene>
<dbReference type="InterPro" id="IPR036271">
    <property type="entry name" value="Tet_transcr_reg_TetR-rel_C_sf"/>
</dbReference>
<reference evidence="7 8" key="1">
    <citation type="submission" date="2024-09" db="EMBL/GenBank/DDBJ databases">
        <authorList>
            <person name="Lee S.D."/>
        </authorList>
    </citation>
    <scope>NUCLEOTIDE SEQUENCE [LARGE SCALE GENOMIC DNA]</scope>
    <source>
        <strain evidence="7 8">N1-5</strain>
    </source>
</reference>
<dbReference type="Proteomes" id="UP001592528">
    <property type="component" value="Unassembled WGS sequence"/>
</dbReference>
<evidence type="ECO:0000256" key="4">
    <source>
        <dbReference type="PROSITE-ProRule" id="PRU00335"/>
    </source>
</evidence>
<keyword evidence="1" id="KW-0805">Transcription regulation</keyword>
<keyword evidence="2 4" id="KW-0238">DNA-binding</keyword>
<dbReference type="Pfam" id="PF00440">
    <property type="entry name" value="TetR_N"/>
    <property type="match status" value="1"/>
</dbReference>
<feature type="domain" description="HTH tetR-type" evidence="6">
    <location>
        <begin position="20"/>
        <end position="80"/>
    </location>
</feature>
<dbReference type="PROSITE" id="PS50977">
    <property type="entry name" value="HTH_TETR_2"/>
    <property type="match status" value="1"/>
</dbReference>
<accession>A0ABV6UN97</accession>
<dbReference type="InterPro" id="IPR025996">
    <property type="entry name" value="MT1864/Rv1816-like_C"/>
</dbReference>
<dbReference type="PANTHER" id="PTHR30055:SF220">
    <property type="entry name" value="TETR-FAMILY REGULATORY PROTEIN"/>
    <property type="match status" value="1"/>
</dbReference>
<evidence type="ECO:0000313" key="7">
    <source>
        <dbReference type="EMBL" id="MFC1402928.1"/>
    </source>
</evidence>
<comment type="caution">
    <text evidence="7">The sequence shown here is derived from an EMBL/GenBank/DDBJ whole genome shotgun (WGS) entry which is preliminary data.</text>
</comment>